<dbReference type="InterPro" id="IPR004960">
    <property type="entry name" value="LipA_acyltrans"/>
</dbReference>
<dbReference type="CDD" id="cd07984">
    <property type="entry name" value="LPLAT_LABLAT-like"/>
    <property type="match status" value="1"/>
</dbReference>
<organism evidence="7 8">
    <name type="scientific">Marinobacterium lutimaris</name>
    <dbReference type="NCBI Taxonomy" id="568106"/>
    <lineage>
        <taxon>Bacteria</taxon>
        <taxon>Pseudomonadati</taxon>
        <taxon>Pseudomonadota</taxon>
        <taxon>Gammaproteobacteria</taxon>
        <taxon>Oceanospirillales</taxon>
        <taxon>Oceanospirillaceae</taxon>
        <taxon>Marinobacterium</taxon>
    </lineage>
</organism>
<dbReference type="PANTHER" id="PTHR30606">
    <property type="entry name" value="LIPID A BIOSYNTHESIS LAUROYL ACYLTRANSFERASE"/>
    <property type="match status" value="1"/>
</dbReference>
<keyword evidence="6 7" id="KW-0012">Acyltransferase</keyword>
<evidence type="ECO:0000256" key="3">
    <source>
        <dbReference type="ARBA" id="ARBA00022519"/>
    </source>
</evidence>
<keyword evidence="5" id="KW-0472">Membrane</keyword>
<dbReference type="PIRSF" id="PIRSF028561">
    <property type="entry name" value="Ac_Trasf"/>
    <property type="match status" value="1"/>
</dbReference>
<dbReference type="GO" id="GO:0016746">
    <property type="term" value="F:acyltransferase activity"/>
    <property type="evidence" value="ECO:0007669"/>
    <property type="project" value="UniProtKB-KW"/>
</dbReference>
<evidence type="ECO:0000256" key="5">
    <source>
        <dbReference type="ARBA" id="ARBA00023136"/>
    </source>
</evidence>
<evidence type="ECO:0000256" key="6">
    <source>
        <dbReference type="ARBA" id="ARBA00023315"/>
    </source>
</evidence>
<sequence length="326" mass="36970">MDKRSHWASINESGTLLGMKILLGIYRLFGRTAFRVVLWPLMVYYYLSRSVARGASGEYLQRMRAQVPEQLPAKLAGLRHFVTFGESILDKFLVWMGRISREDVSFEDEAAISQLDKSRQGGLIVVSHLGNIEICRALAYHLPDIRLTILVHTRHAAKFNALLAKMAPEAPIDLMQVTEMTPATAMLLSERVEAGEYVVIAGDRTPVNGEERVSRVNFLGAQAPFPQGPFILASLLRCPVFLMFCLKQKEGYRIYLEPFADRVELPRKSRQQALDTCVQQFATRLEHYAMKAPLQWFNFFPFWGEQPVRSDAGPEMDESNGFGHKS</sequence>
<evidence type="ECO:0000313" key="7">
    <source>
        <dbReference type="EMBL" id="SEF60167.1"/>
    </source>
</evidence>
<reference evidence="7 8" key="1">
    <citation type="submission" date="2016-10" db="EMBL/GenBank/DDBJ databases">
        <authorList>
            <person name="de Groot N.N."/>
        </authorList>
    </citation>
    <scope>NUCLEOTIDE SEQUENCE [LARGE SCALE GENOMIC DNA]</scope>
    <source>
        <strain evidence="7 8">DSM 22012</strain>
    </source>
</reference>
<dbReference type="PANTHER" id="PTHR30606:SF9">
    <property type="entry name" value="LIPID A BIOSYNTHESIS LAUROYLTRANSFERASE"/>
    <property type="match status" value="1"/>
</dbReference>
<comment type="subcellular location">
    <subcellularLocation>
        <location evidence="1">Cell inner membrane</location>
    </subcellularLocation>
</comment>
<dbReference type="GO" id="GO:0005886">
    <property type="term" value="C:plasma membrane"/>
    <property type="evidence" value="ECO:0007669"/>
    <property type="project" value="UniProtKB-SubCell"/>
</dbReference>
<evidence type="ECO:0000313" key="8">
    <source>
        <dbReference type="Proteomes" id="UP000236745"/>
    </source>
</evidence>
<keyword evidence="2" id="KW-1003">Cell membrane</keyword>
<dbReference type="RefSeq" id="WP_235008997.1">
    <property type="nucleotide sequence ID" value="NZ_FNVQ01000001.1"/>
</dbReference>
<dbReference type="InterPro" id="IPR014548">
    <property type="entry name" value="Ac_Trasf"/>
</dbReference>
<proteinExistence type="predicted"/>
<evidence type="ECO:0000256" key="1">
    <source>
        <dbReference type="ARBA" id="ARBA00004533"/>
    </source>
</evidence>
<keyword evidence="8" id="KW-1185">Reference proteome</keyword>
<accession>A0A1H5TDS4</accession>
<keyword evidence="4 7" id="KW-0808">Transferase</keyword>
<name>A0A1H5TDS4_9GAMM</name>
<dbReference type="EMBL" id="FNVQ01000001">
    <property type="protein sequence ID" value="SEF60167.1"/>
    <property type="molecule type" value="Genomic_DNA"/>
</dbReference>
<protein>
    <submittedName>
        <fullName evidence="7">Predicted acyltransferase, LPLAT superfamily</fullName>
    </submittedName>
</protein>
<evidence type="ECO:0000256" key="2">
    <source>
        <dbReference type="ARBA" id="ARBA00022475"/>
    </source>
</evidence>
<keyword evidence="3" id="KW-0997">Cell inner membrane</keyword>
<dbReference type="Pfam" id="PF03279">
    <property type="entry name" value="Lip_A_acyltrans"/>
    <property type="match status" value="1"/>
</dbReference>
<dbReference type="Proteomes" id="UP000236745">
    <property type="component" value="Unassembled WGS sequence"/>
</dbReference>
<dbReference type="AlphaFoldDB" id="A0A1H5TDS4"/>
<gene>
    <name evidence="7" type="ORF">SAMN05444390_10130</name>
</gene>
<evidence type="ECO:0000256" key="4">
    <source>
        <dbReference type="ARBA" id="ARBA00022679"/>
    </source>
</evidence>
<dbReference type="GO" id="GO:0009247">
    <property type="term" value="P:glycolipid biosynthetic process"/>
    <property type="evidence" value="ECO:0007669"/>
    <property type="project" value="UniProtKB-ARBA"/>
</dbReference>